<dbReference type="InterPro" id="IPR035965">
    <property type="entry name" value="PAS-like_dom_sf"/>
</dbReference>
<feature type="compositionally biased region" description="Polar residues" evidence="2">
    <location>
        <begin position="1"/>
        <end position="13"/>
    </location>
</feature>
<dbReference type="GO" id="GO:0006935">
    <property type="term" value="P:chemotaxis"/>
    <property type="evidence" value="ECO:0007669"/>
    <property type="project" value="InterPro"/>
</dbReference>
<sequence>MSSTLFKSRNESQAPAAVAEAPHNDAQAVLDALSRSQAVIEFKPDGTIITANDNFLAVLGYNLREVEGSHHRMFCDGQYTSSPEYSQFWRDLAAGRPAVGEYERFTKSGESVWISASYNPVLDANGQCYKVVKIASDITATKRESADSARLANMVANMPINVMFADRDLNVRYMNPASLKTLKQVEHLLPIPADKILGSNIDIFHKDPSYQRGVLAKESNLPVHTQITLGEEILDLLVSAITDKAGNYIGAMATWSIVTEQVRTREEAASVGQTVAASTTEMAATIEEISKSVGRTASLATQTENHVRDSSSAAEMLQESSKAIGKVVGVIQELADQTNLLALNATIEAARAGESGRSFAVVANEVKELAQETGNATQSIEKSVEEMRQRIDQVTGATQQITESIAEVSSNTNTVAAAIEEQSITMAELSKTAEGLVKLANKT</sequence>
<feature type="domain" description="PAC" evidence="4">
    <location>
        <begin position="98"/>
        <end position="150"/>
    </location>
</feature>
<dbReference type="CDD" id="cd00130">
    <property type="entry name" value="PAS"/>
    <property type="match status" value="1"/>
</dbReference>
<dbReference type="PRINTS" id="PR00260">
    <property type="entry name" value="CHEMTRNSDUCR"/>
</dbReference>
<dbReference type="Gene3D" id="1.10.287.950">
    <property type="entry name" value="Methyl-accepting chemotaxis protein"/>
    <property type="match status" value="1"/>
</dbReference>
<dbReference type="SUPFAM" id="SSF55785">
    <property type="entry name" value="PYP-like sensor domain (PAS domain)"/>
    <property type="match status" value="2"/>
</dbReference>
<evidence type="ECO:0000256" key="1">
    <source>
        <dbReference type="PROSITE-ProRule" id="PRU00284"/>
    </source>
</evidence>
<keyword evidence="6" id="KW-1185">Reference proteome</keyword>
<evidence type="ECO:0000259" key="3">
    <source>
        <dbReference type="PROSITE" id="PS50111"/>
    </source>
</evidence>
<dbReference type="EMBL" id="SJPO01000009">
    <property type="protein sequence ID" value="TWT73812.1"/>
    <property type="molecule type" value="Genomic_DNA"/>
</dbReference>
<dbReference type="InterPro" id="IPR004089">
    <property type="entry name" value="MCPsignal_dom"/>
</dbReference>
<evidence type="ECO:0000259" key="4">
    <source>
        <dbReference type="PROSITE" id="PS50113"/>
    </source>
</evidence>
<dbReference type="InterPro" id="IPR050903">
    <property type="entry name" value="Bact_Chemotaxis_MeTrfase"/>
</dbReference>
<dbReference type="InterPro" id="IPR000014">
    <property type="entry name" value="PAS"/>
</dbReference>
<evidence type="ECO:0000313" key="6">
    <source>
        <dbReference type="Proteomes" id="UP000318478"/>
    </source>
</evidence>
<keyword evidence="1" id="KW-0807">Transducer</keyword>
<dbReference type="AlphaFoldDB" id="A0A5C5YHZ7"/>
<accession>A0A5C5YHZ7</accession>
<dbReference type="Gene3D" id="3.30.450.20">
    <property type="entry name" value="PAS domain"/>
    <property type="match status" value="2"/>
</dbReference>
<dbReference type="NCBIfam" id="TIGR00229">
    <property type="entry name" value="sensory_box"/>
    <property type="match status" value="1"/>
</dbReference>
<dbReference type="InterPro" id="IPR013655">
    <property type="entry name" value="PAS_fold_3"/>
</dbReference>
<dbReference type="Pfam" id="PF08447">
    <property type="entry name" value="PAS_3"/>
    <property type="match status" value="1"/>
</dbReference>
<dbReference type="GO" id="GO:0004888">
    <property type="term" value="F:transmembrane signaling receptor activity"/>
    <property type="evidence" value="ECO:0007669"/>
    <property type="project" value="InterPro"/>
</dbReference>
<dbReference type="SUPFAM" id="SSF58104">
    <property type="entry name" value="Methyl-accepting chemotaxis protein (MCP) signaling domain"/>
    <property type="match status" value="1"/>
</dbReference>
<organism evidence="5 6">
    <name type="scientific">Posidoniimonas polymericola</name>
    <dbReference type="NCBI Taxonomy" id="2528002"/>
    <lineage>
        <taxon>Bacteria</taxon>
        <taxon>Pseudomonadati</taxon>
        <taxon>Planctomycetota</taxon>
        <taxon>Planctomycetia</taxon>
        <taxon>Pirellulales</taxon>
        <taxon>Lacipirellulaceae</taxon>
        <taxon>Posidoniimonas</taxon>
    </lineage>
</organism>
<feature type="region of interest" description="Disordered" evidence="2">
    <location>
        <begin position="1"/>
        <end position="21"/>
    </location>
</feature>
<evidence type="ECO:0000313" key="5">
    <source>
        <dbReference type="EMBL" id="TWT73812.1"/>
    </source>
</evidence>
<dbReference type="RefSeq" id="WP_197528095.1">
    <property type="nucleotide sequence ID" value="NZ_SJPO01000009.1"/>
</dbReference>
<dbReference type="PROSITE" id="PS50111">
    <property type="entry name" value="CHEMOTAXIS_TRANSDUC_2"/>
    <property type="match status" value="1"/>
</dbReference>
<dbReference type="Pfam" id="PF00015">
    <property type="entry name" value="MCPsignal"/>
    <property type="match status" value="1"/>
</dbReference>
<dbReference type="PANTHER" id="PTHR24422:SF10">
    <property type="entry name" value="CHEMOTAXIS PROTEIN METHYLTRANSFERASE 2"/>
    <property type="match status" value="1"/>
</dbReference>
<reference evidence="5 6" key="1">
    <citation type="submission" date="2019-02" db="EMBL/GenBank/DDBJ databases">
        <title>Deep-cultivation of Planctomycetes and their phenomic and genomic characterization uncovers novel biology.</title>
        <authorList>
            <person name="Wiegand S."/>
            <person name="Jogler M."/>
            <person name="Boedeker C."/>
            <person name="Pinto D."/>
            <person name="Vollmers J."/>
            <person name="Rivas-Marin E."/>
            <person name="Kohn T."/>
            <person name="Peeters S.H."/>
            <person name="Heuer A."/>
            <person name="Rast P."/>
            <person name="Oberbeckmann S."/>
            <person name="Bunk B."/>
            <person name="Jeske O."/>
            <person name="Meyerdierks A."/>
            <person name="Storesund J.E."/>
            <person name="Kallscheuer N."/>
            <person name="Luecker S."/>
            <person name="Lage O.M."/>
            <person name="Pohl T."/>
            <person name="Merkel B.J."/>
            <person name="Hornburger P."/>
            <person name="Mueller R.-W."/>
            <person name="Bruemmer F."/>
            <person name="Labrenz M."/>
            <person name="Spormann A.M."/>
            <person name="Op Den Camp H."/>
            <person name="Overmann J."/>
            <person name="Amann R."/>
            <person name="Jetten M.S.M."/>
            <person name="Mascher T."/>
            <person name="Medema M.H."/>
            <person name="Devos D.P."/>
            <person name="Kaster A.-K."/>
            <person name="Ovreas L."/>
            <person name="Rohde M."/>
            <person name="Galperin M.Y."/>
            <person name="Jogler C."/>
        </authorList>
    </citation>
    <scope>NUCLEOTIDE SEQUENCE [LARGE SCALE GENOMIC DNA]</scope>
    <source>
        <strain evidence="5 6">Pla123a</strain>
    </source>
</reference>
<dbReference type="Proteomes" id="UP000318478">
    <property type="component" value="Unassembled WGS sequence"/>
</dbReference>
<dbReference type="InterPro" id="IPR000700">
    <property type="entry name" value="PAS-assoc_C"/>
</dbReference>
<feature type="domain" description="Methyl-accepting transducer" evidence="3">
    <location>
        <begin position="260"/>
        <end position="443"/>
    </location>
</feature>
<protein>
    <submittedName>
        <fullName evidence="5">Biofilm dispersion protein BdlA</fullName>
    </submittedName>
</protein>
<evidence type="ECO:0000256" key="2">
    <source>
        <dbReference type="SAM" id="MobiDB-lite"/>
    </source>
</evidence>
<dbReference type="GO" id="GO:0007165">
    <property type="term" value="P:signal transduction"/>
    <property type="evidence" value="ECO:0007669"/>
    <property type="project" value="UniProtKB-KW"/>
</dbReference>
<proteinExistence type="predicted"/>
<dbReference type="InterPro" id="IPR004090">
    <property type="entry name" value="Chemotax_Me-accpt_rcpt"/>
</dbReference>
<dbReference type="GO" id="GO:0016020">
    <property type="term" value="C:membrane"/>
    <property type="evidence" value="ECO:0007669"/>
    <property type="project" value="InterPro"/>
</dbReference>
<dbReference type="PROSITE" id="PS50113">
    <property type="entry name" value="PAC"/>
    <property type="match status" value="1"/>
</dbReference>
<dbReference type="SMART" id="SM00283">
    <property type="entry name" value="MA"/>
    <property type="match status" value="1"/>
</dbReference>
<dbReference type="PANTHER" id="PTHR24422">
    <property type="entry name" value="CHEMOTAXIS PROTEIN METHYLTRANSFERASE"/>
    <property type="match status" value="1"/>
</dbReference>
<name>A0A5C5YHZ7_9BACT</name>
<gene>
    <name evidence="5" type="primary">bdlA_2</name>
    <name evidence="5" type="ORF">Pla123a_37060</name>
</gene>
<comment type="caution">
    <text evidence="5">The sequence shown here is derived from an EMBL/GenBank/DDBJ whole genome shotgun (WGS) entry which is preliminary data.</text>
</comment>